<evidence type="ECO:0000256" key="3">
    <source>
        <dbReference type="ARBA" id="ARBA00022833"/>
    </source>
</evidence>
<accession>A0AAW0D1F6</accession>
<dbReference type="EMBL" id="JAWWNJ010000011">
    <property type="protein sequence ID" value="KAK7044615.1"/>
    <property type="molecule type" value="Genomic_DNA"/>
</dbReference>
<keyword evidence="3" id="KW-0862">Zinc</keyword>
<evidence type="ECO:0000256" key="4">
    <source>
        <dbReference type="PROSITE-ProRule" id="PRU00134"/>
    </source>
</evidence>
<dbReference type="Gene3D" id="6.10.140.2220">
    <property type="match status" value="1"/>
</dbReference>
<reference evidence="6 7" key="1">
    <citation type="journal article" date="2024" name="J Genomics">
        <title>Draft genome sequencing and assembly of Favolaschia claudopus CIRM-BRFM 2984 isolated from oak limbs.</title>
        <authorList>
            <person name="Navarro D."/>
            <person name="Drula E."/>
            <person name="Chaduli D."/>
            <person name="Cazenave R."/>
            <person name="Ahrendt S."/>
            <person name="Wang J."/>
            <person name="Lipzen A."/>
            <person name="Daum C."/>
            <person name="Barry K."/>
            <person name="Grigoriev I.V."/>
            <person name="Favel A."/>
            <person name="Rosso M.N."/>
            <person name="Martin F."/>
        </authorList>
    </citation>
    <scope>NUCLEOTIDE SEQUENCE [LARGE SCALE GENOMIC DNA]</scope>
    <source>
        <strain evidence="6 7">CIRM-BRFM 2984</strain>
    </source>
</reference>
<evidence type="ECO:0000313" key="7">
    <source>
        <dbReference type="Proteomes" id="UP001362999"/>
    </source>
</evidence>
<evidence type="ECO:0000256" key="2">
    <source>
        <dbReference type="ARBA" id="ARBA00022771"/>
    </source>
</evidence>
<dbReference type="PROSITE" id="PS50865">
    <property type="entry name" value="ZF_MYND_2"/>
    <property type="match status" value="1"/>
</dbReference>
<evidence type="ECO:0000313" key="6">
    <source>
        <dbReference type="EMBL" id="KAK7044615.1"/>
    </source>
</evidence>
<gene>
    <name evidence="6" type="ORF">R3P38DRAFT_170785</name>
</gene>
<name>A0AAW0D1F6_9AGAR</name>
<keyword evidence="7" id="KW-1185">Reference proteome</keyword>
<evidence type="ECO:0000256" key="1">
    <source>
        <dbReference type="ARBA" id="ARBA00022723"/>
    </source>
</evidence>
<dbReference type="Pfam" id="PF01753">
    <property type="entry name" value="zf-MYND"/>
    <property type="match status" value="1"/>
</dbReference>
<dbReference type="InterPro" id="IPR002893">
    <property type="entry name" value="Znf_MYND"/>
</dbReference>
<dbReference type="Proteomes" id="UP001362999">
    <property type="component" value="Unassembled WGS sequence"/>
</dbReference>
<dbReference type="SUPFAM" id="SSF144232">
    <property type="entry name" value="HIT/MYND zinc finger-like"/>
    <property type="match status" value="1"/>
</dbReference>
<sequence>MSSSKCAKCSKSDQDTSFQRCSRCKTTIYCSQDCQKADWKRHKTQCSPPLPEGIVRGIIMRCEGDPGFFDEVDLGPDHPIHTQGIVCPVSAQVGLPIAIYRHLRENPLDMRRDPDLDNQRATYLMIDPESGFAPPEWQMCVGSVTVMRKDGKPLTRQSIETIWMYHDRLLDMFGDTGAPPRRMMTSDGFKRFCVSYKDERLLNSHPDFANMPIPL</sequence>
<feature type="domain" description="MYND-type" evidence="5">
    <location>
        <begin position="6"/>
        <end position="46"/>
    </location>
</feature>
<organism evidence="6 7">
    <name type="scientific">Favolaschia claudopus</name>
    <dbReference type="NCBI Taxonomy" id="2862362"/>
    <lineage>
        <taxon>Eukaryota</taxon>
        <taxon>Fungi</taxon>
        <taxon>Dikarya</taxon>
        <taxon>Basidiomycota</taxon>
        <taxon>Agaricomycotina</taxon>
        <taxon>Agaricomycetes</taxon>
        <taxon>Agaricomycetidae</taxon>
        <taxon>Agaricales</taxon>
        <taxon>Marasmiineae</taxon>
        <taxon>Mycenaceae</taxon>
        <taxon>Favolaschia</taxon>
    </lineage>
</organism>
<keyword evidence="2 4" id="KW-0863">Zinc-finger</keyword>
<proteinExistence type="predicted"/>
<comment type="caution">
    <text evidence="6">The sequence shown here is derived from an EMBL/GenBank/DDBJ whole genome shotgun (WGS) entry which is preliminary data.</text>
</comment>
<evidence type="ECO:0000259" key="5">
    <source>
        <dbReference type="PROSITE" id="PS50865"/>
    </source>
</evidence>
<dbReference type="GO" id="GO:0008270">
    <property type="term" value="F:zinc ion binding"/>
    <property type="evidence" value="ECO:0007669"/>
    <property type="project" value="UniProtKB-KW"/>
</dbReference>
<keyword evidence="1" id="KW-0479">Metal-binding</keyword>
<dbReference type="AlphaFoldDB" id="A0AAW0D1F6"/>
<protein>
    <submittedName>
        <fullName evidence="6">MYND-type domain-containing protein</fullName>
    </submittedName>
</protein>
<dbReference type="PROSITE" id="PS01360">
    <property type="entry name" value="ZF_MYND_1"/>
    <property type="match status" value="1"/>
</dbReference>